<comment type="caution">
    <text evidence="1">Lacks conserved residue(s) required for the propagation of feature annotation.</text>
</comment>
<evidence type="ECO:0000259" key="4">
    <source>
        <dbReference type="PROSITE" id="PS50026"/>
    </source>
</evidence>
<feature type="disulfide bond" evidence="1">
    <location>
        <begin position="25"/>
        <end position="34"/>
    </location>
</feature>
<dbReference type="PROSITE" id="PS00022">
    <property type="entry name" value="EGF_1"/>
    <property type="match status" value="1"/>
</dbReference>
<reference evidence="5 7" key="1">
    <citation type="journal article" date="2014" name="Nat. Genet.">
        <title>Genome and transcriptome of the porcine whipworm Trichuris suis.</title>
        <authorList>
            <person name="Jex A.R."/>
            <person name="Nejsum P."/>
            <person name="Schwarz E.M."/>
            <person name="Hu L."/>
            <person name="Young N.D."/>
            <person name="Hall R.S."/>
            <person name="Korhonen P.K."/>
            <person name="Liao S."/>
            <person name="Thamsborg S."/>
            <person name="Xia J."/>
            <person name="Xu P."/>
            <person name="Wang S."/>
            <person name="Scheerlinck J.P."/>
            <person name="Hofmann A."/>
            <person name="Sternberg P.W."/>
            <person name="Wang J."/>
            <person name="Gasser R.B."/>
        </authorList>
    </citation>
    <scope>NUCLEOTIDE SEQUENCE [LARGE SCALE GENOMIC DNA]</scope>
    <source>
        <strain evidence="6">DCEP-RM93F</strain>
        <strain evidence="5">DCEP-RM93M</strain>
    </source>
</reference>
<evidence type="ECO:0000313" key="7">
    <source>
        <dbReference type="Proteomes" id="UP000030764"/>
    </source>
</evidence>
<dbReference type="Proteomes" id="UP000030758">
    <property type="component" value="Unassembled WGS sequence"/>
</dbReference>
<keyword evidence="3" id="KW-0812">Transmembrane</keyword>
<dbReference type="Proteomes" id="UP000030764">
    <property type="component" value="Unassembled WGS sequence"/>
</dbReference>
<keyword evidence="3" id="KW-1133">Transmembrane helix</keyword>
<gene>
    <name evidence="5" type="ORF">M513_02051</name>
    <name evidence="6" type="ORF">M514_02051</name>
</gene>
<dbReference type="Gene3D" id="2.10.25.10">
    <property type="entry name" value="Laminin"/>
    <property type="match status" value="1"/>
</dbReference>
<keyword evidence="1" id="KW-1015">Disulfide bond</keyword>
<feature type="region of interest" description="Disordered" evidence="2">
    <location>
        <begin position="174"/>
        <end position="194"/>
    </location>
</feature>
<keyword evidence="3" id="KW-0472">Membrane</keyword>
<dbReference type="AlphaFoldDB" id="A0A085MIX0"/>
<accession>A0A085MIX0</accession>
<evidence type="ECO:0000313" key="6">
    <source>
        <dbReference type="EMBL" id="KFD63614.1"/>
    </source>
</evidence>
<dbReference type="EMBL" id="KL363190">
    <property type="protein sequence ID" value="KFD57166.1"/>
    <property type="molecule type" value="Genomic_DNA"/>
</dbReference>
<evidence type="ECO:0000256" key="3">
    <source>
        <dbReference type="SAM" id="Phobius"/>
    </source>
</evidence>
<dbReference type="EMBL" id="KL367570">
    <property type="protein sequence ID" value="KFD63614.1"/>
    <property type="molecule type" value="Genomic_DNA"/>
</dbReference>
<name>A0A085MIX0_9BILA</name>
<evidence type="ECO:0000313" key="5">
    <source>
        <dbReference type="EMBL" id="KFD57166.1"/>
    </source>
</evidence>
<dbReference type="PROSITE" id="PS50026">
    <property type="entry name" value="EGF_3"/>
    <property type="match status" value="1"/>
</dbReference>
<sequence>MTVSKQCMNGGTLVFLERGNVECKCTTLYTGARCENQNIGWWFWSSWIIVVACLVLLISLTLCKQLTGFFHRYNRFEMKKRFRRYVEKKYSANVEAPRKLFYPGCRPTVVTLVTRESLVKMRREQFENVHSGLQSAVLDTIGETLQSVTAAESSPETVEMATAGADAFKANTSPCGKSEMAHSRAEVGNLRPSM</sequence>
<keyword evidence="7" id="KW-1185">Reference proteome</keyword>
<proteinExistence type="predicted"/>
<evidence type="ECO:0000256" key="1">
    <source>
        <dbReference type="PROSITE-ProRule" id="PRU00076"/>
    </source>
</evidence>
<keyword evidence="1" id="KW-0245">EGF-like domain</keyword>
<protein>
    <recommendedName>
        <fullName evidence="4">EGF-like domain-containing protein</fullName>
    </recommendedName>
</protein>
<dbReference type="SUPFAM" id="SSF57196">
    <property type="entry name" value="EGF/Laminin"/>
    <property type="match status" value="1"/>
</dbReference>
<evidence type="ECO:0000256" key="2">
    <source>
        <dbReference type="SAM" id="MobiDB-lite"/>
    </source>
</evidence>
<feature type="transmembrane region" description="Helical" evidence="3">
    <location>
        <begin position="41"/>
        <end position="63"/>
    </location>
</feature>
<dbReference type="InterPro" id="IPR000742">
    <property type="entry name" value="EGF"/>
</dbReference>
<feature type="domain" description="EGF-like" evidence="4">
    <location>
        <begin position="1"/>
        <end position="35"/>
    </location>
</feature>
<organism evidence="5 7">
    <name type="scientific">Trichuris suis</name>
    <name type="common">pig whipworm</name>
    <dbReference type="NCBI Taxonomy" id="68888"/>
    <lineage>
        <taxon>Eukaryota</taxon>
        <taxon>Metazoa</taxon>
        <taxon>Ecdysozoa</taxon>
        <taxon>Nematoda</taxon>
        <taxon>Enoplea</taxon>
        <taxon>Dorylaimia</taxon>
        <taxon>Trichinellida</taxon>
        <taxon>Trichuridae</taxon>
        <taxon>Trichuris</taxon>
    </lineage>
</organism>